<proteinExistence type="predicted"/>
<evidence type="ECO:0000313" key="2">
    <source>
        <dbReference type="Proteomes" id="UP000675554"/>
    </source>
</evidence>
<keyword evidence="2" id="KW-1185">Reference proteome</keyword>
<evidence type="ECO:0000313" key="1">
    <source>
        <dbReference type="EMBL" id="MBR7674633.1"/>
    </source>
</evidence>
<reference evidence="1" key="1">
    <citation type="submission" date="2021-04" db="EMBL/GenBank/DDBJ databases">
        <title>Sequencing of actinobacteria type strains.</title>
        <authorList>
            <person name="Nguyen G.-S."/>
            <person name="Wentzel A."/>
        </authorList>
    </citation>
    <scope>NUCLEOTIDE SEQUENCE</scope>
    <source>
        <strain evidence="1">DSM 42095</strain>
    </source>
</reference>
<accession>A0A8T4IVP0</accession>
<sequence length="69" mass="7202">MSLRSSFSEPASTPCLVAGRPTAPIAAEAVAFRRAHGLPHLWSAQDFEVYLDLEHCGRPAPEAAGGGVA</sequence>
<name>A0A8T4IVP0_9ACTN</name>
<dbReference type="EMBL" id="JAGSMN010000362">
    <property type="protein sequence ID" value="MBR7674633.1"/>
    <property type="molecule type" value="Genomic_DNA"/>
</dbReference>
<comment type="caution">
    <text evidence="1">The sequence shown here is derived from an EMBL/GenBank/DDBJ whole genome shotgun (WGS) entry which is preliminary data.</text>
</comment>
<gene>
    <name evidence="1" type="ORF">KDA82_16720</name>
</gene>
<organism evidence="1 2">
    <name type="scientific">Streptomyces daliensis</name>
    <dbReference type="NCBI Taxonomy" id="299421"/>
    <lineage>
        <taxon>Bacteria</taxon>
        <taxon>Bacillati</taxon>
        <taxon>Actinomycetota</taxon>
        <taxon>Actinomycetes</taxon>
        <taxon>Kitasatosporales</taxon>
        <taxon>Streptomycetaceae</taxon>
        <taxon>Streptomyces</taxon>
    </lineage>
</organism>
<dbReference type="AlphaFoldDB" id="A0A8T4IVP0"/>
<protein>
    <submittedName>
        <fullName evidence="1">Uncharacterized protein</fullName>
    </submittedName>
</protein>
<dbReference type="Proteomes" id="UP000675554">
    <property type="component" value="Unassembled WGS sequence"/>
</dbReference>